<comment type="caution">
    <text evidence="4">The sequence shown here is derived from an EMBL/GenBank/DDBJ whole genome shotgun (WGS) entry which is preliminary data.</text>
</comment>
<dbReference type="PANTHER" id="PTHR42776">
    <property type="entry name" value="SERINE PEPTIDASE S9 FAMILY MEMBER"/>
    <property type="match status" value="1"/>
</dbReference>
<keyword evidence="4" id="KW-0645">Protease</keyword>
<evidence type="ECO:0000259" key="3">
    <source>
        <dbReference type="Pfam" id="PF00326"/>
    </source>
</evidence>
<keyword evidence="5" id="KW-1185">Reference proteome</keyword>
<dbReference type="EMBL" id="QGGY01000004">
    <property type="protein sequence ID" value="PWJ76706.1"/>
    <property type="molecule type" value="Genomic_DNA"/>
</dbReference>
<evidence type="ECO:0000256" key="1">
    <source>
        <dbReference type="ARBA" id="ARBA00022801"/>
    </source>
</evidence>
<dbReference type="Gene3D" id="2.120.10.30">
    <property type="entry name" value="TolB, C-terminal domain"/>
    <property type="match status" value="2"/>
</dbReference>
<evidence type="ECO:0000256" key="2">
    <source>
        <dbReference type="ARBA" id="ARBA00022825"/>
    </source>
</evidence>
<gene>
    <name evidence="4" type="ORF">C7383_104152</name>
</gene>
<keyword evidence="1" id="KW-0378">Hydrolase</keyword>
<proteinExistence type="predicted"/>
<protein>
    <submittedName>
        <fullName evidence="4">Dipeptidyl aminopeptidase/acylaminoacyl peptidase</fullName>
    </submittedName>
</protein>
<name>A0AB73T5S2_9FIRM</name>
<feature type="domain" description="Peptidase S9 prolyl oligopeptidase catalytic" evidence="3">
    <location>
        <begin position="467"/>
        <end position="670"/>
    </location>
</feature>
<accession>A0AB73T5S2</accession>
<reference evidence="4 5" key="1">
    <citation type="submission" date="2018-05" db="EMBL/GenBank/DDBJ databases">
        <authorList>
            <person name="Goeker M."/>
            <person name="Huntemann M."/>
            <person name="Clum A."/>
            <person name="Pillay M."/>
            <person name="Palaniappan K."/>
            <person name="Varghese N."/>
            <person name="Mikhailova N."/>
            <person name="Stamatis D."/>
            <person name="Reddy T."/>
            <person name="Daum C."/>
            <person name="Shapiro N."/>
            <person name="Ivanova N."/>
            <person name="Kyrpides N."/>
            <person name="Woyke T."/>
        </authorList>
    </citation>
    <scope>NUCLEOTIDE SEQUENCE [LARGE SCALE GENOMIC DNA]</scope>
    <source>
        <strain evidence="4 5">DSM 26524</strain>
    </source>
</reference>
<dbReference type="Pfam" id="PF07676">
    <property type="entry name" value="PD40"/>
    <property type="match status" value="3"/>
</dbReference>
<dbReference type="Proteomes" id="UP000245412">
    <property type="component" value="Unassembled WGS sequence"/>
</dbReference>
<dbReference type="InterPro" id="IPR029058">
    <property type="entry name" value="AB_hydrolase_fold"/>
</dbReference>
<dbReference type="Gene3D" id="3.40.50.1820">
    <property type="entry name" value="alpha/beta hydrolase"/>
    <property type="match status" value="1"/>
</dbReference>
<organism evidence="4 5">
    <name type="scientific">Murimonas intestini</name>
    <dbReference type="NCBI Taxonomy" id="1337051"/>
    <lineage>
        <taxon>Bacteria</taxon>
        <taxon>Bacillati</taxon>
        <taxon>Bacillota</taxon>
        <taxon>Clostridia</taxon>
        <taxon>Lachnospirales</taxon>
        <taxon>Lachnospiraceae</taxon>
        <taxon>Murimonas</taxon>
    </lineage>
</organism>
<dbReference type="RefSeq" id="WP_187374386.1">
    <property type="nucleotide sequence ID" value="NZ_CABJAT010000009.1"/>
</dbReference>
<dbReference type="SUPFAM" id="SSF53474">
    <property type="entry name" value="alpha/beta-Hydrolases"/>
    <property type="match status" value="1"/>
</dbReference>
<keyword evidence="4" id="KW-0031">Aminopeptidase</keyword>
<dbReference type="GO" id="GO:0004177">
    <property type="term" value="F:aminopeptidase activity"/>
    <property type="evidence" value="ECO:0007669"/>
    <property type="project" value="UniProtKB-KW"/>
</dbReference>
<evidence type="ECO:0000313" key="4">
    <source>
        <dbReference type="EMBL" id="PWJ76706.1"/>
    </source>
</evidence>
<keyword evidence="2" id="KW-0720">Serine protease</keyword>
<dbReference type="Pfam" id="PF00326">
    <property type="entry name" value="Peptidase_S9"/>
    <property type="match status" value="1"/>
</dbReference>
<dbReference type="AlphaFoldDB" id="A0AB73T5S2"/>
<dbReference type="GO" id="GO:0006508">
    <property type="term" value="P:proteolysis"/>
    <property type="evidence" value="ECO:0007669"/>
    <property type="project" value="InterPro"/>
</dbReference>
<dbReference type="SUPFAM" id="SSF82171">
    <property type="entry name" value="DPP6 N-terminal domain-like"/>
    <property type="match status" value="1"/>
</dbReference>
<sequence>MNKQVSALEDYRLIEELSGGEYLADAGLFVWCRTAWDEQLQAGRSSILLKNLASGEEQMLTAGGTTETSPRFRPDGKSVSFLSNAEGGMQIWCTSLETGECRKITAVPGGVTSPLWSPDGRMMSFLSSPVKPPAPTYIDELYPAGTVKPVVIEDFGYKFDGAGFIQPGHTQLHTVDVETGEIICLTQGNWDALHPAWSPDGQELVYLSGQERGKEEALALDLFMVPARGGSSRRISSRDWAVSYPNPVNPVFTPDGKWVIMAFMDSSMVQDPGFSAGYPLCRLHRVAVDGSEDVDIFQTTEECFDCVAFPYFGGTAGCQEKMQVSEDGRFVYFISGWKGQCNIYRAAVYGEPKVELLSGGEQNYRGIGKPQNGRMLVARSDFSQLGNYFLMDVETGETGEPLTSANDFIKDRAISRPETMVFDTLDGRGKVQGWIIPPQNRAEGKKYPAVLYIHGGPHPFCPFALEYQYQCLAGRGFAVIYCNFRGSSSYGKEHLDLKLAYDGTAAYDCLQAVDEAVRRYEWIDRERIGVTGGSYGGYLTTYLAEKTERFRACAAQRAVYSELMQYASSDMQGSSAGYKNFEEFMVNCLKNSVVAYAEDIHVPFLILHGEEDYRCPVEGAHQMFTALKECHPDLPVEMILWPRLNHDIPRDIREKTEYLEYLIRWFEKYL</sequence>
<dbReference type="InterPro" id="IPR011042">
    <property type="entry name" value="6-blade_b-propeller_TolB-like"/>
</dbReference>
<dbReference type="InterPro" id="IPR011659">
    <property type="entry name" value="WD40"/>
</dbReference>
<dbReference type="PANTHER" id="PTHR42776:SF27">
    <property type="entry name" value="DIPEPTIDYL PEPTIDASE FAMILY MEMBER 6"/>
    <property type="match status" value="1"/>
</dbReference>
<dbReference type="InterPro" id="IPR001375">
    <property type="entry name" value="Peptidase_S9_cat"/>
</dbReference>
<evidence type="ECO:0000313" key="5">
    <source>
        <dbReference type="Proteomes" id="UP000245412"/>
    </source>
</evidence>
<dbReference type="GO" id="GO:0004252">
    <property type="term" value="F:serine-type endopeptidase activity"/>
    <property type="evidence" value="ECO:0007669"/>
    <property type="project" value="TreeGrafter"/>
</dbReference>